<sequence>MSLIDVLLSRFDNTLSLSMAIVDAMETRLTKPNKGLRIVTGDTGGNPVSLRDENFISIGEAAWRVLGKARKAAIARHEKGADAQTRNNGMFQVPAKSATSLVAPKPGASASTVEDPATIGRSRNKRSTGI</sequence>
<organism evidence="2 3">
    <name type="scientific">Brucella intermedia GD04153</name>
    <dbReference type="NCBI Taxonomy" id="2975438"/>
    <lineage>
        <taxon>Bacteria</taxon>
        <taxon>Pseudomonadati</taxon>
        <taxon>Pseudomonadota</taxon>
        <taxon>Alphaproteobacteria</taxon>
        <taxon>Hyphomicrobiales</taxon>
        <taxon>Brucellaceae</taxon>
        <taxon>Brucella/Ochrobactrum group</taxon>
        <taxon>Brucella</taxon>
    </lineage>
</organism>
<comment type="caution">
    <text evidence="2">The sequence shown here is derived from an EMBL/GenBank/DDBJ whole genome shotgun (WGS) entry which is preliminary data.</text>
</comment>
<dbReference type="AlphaFoldDB" id="A0AA42KVY9"/>
<accession>A0AA42KVY9</accession>
<proteinExistence type="predicted"/>
<protein>
    <submittedName>
        <fullName evidence="2">Uncharacterized protein</fullName>
    </submittedName>
</protein>
<evidence type="ECO:0000313" key="2">
    <source>
        <dbReference type="EMBL" id="MDH0127117.1"/>
    </source>
</evidence>
<evidence type="ECO:0000313" key="3">
    <source>
        <dbReference type="Proteomes" id="UP001158087"/>
    </source>
</evidence>
<feature type="region of interest" description="Disordered" evidence="1">
    <location>
        <begin position="96"/>
        <end position="130"/>
    </location>
</feature>
<name>A0AA42KVY9_9HYPH</name>
<evidence type="ECO:0000256" key="1">
    <source>
        <dbReference type="SAM" id="MobiDB-lite"/>
    </source>
</evidence>
<reference evidence="2" key="1">
    <citation type="submission" date="2022-09" db="EMBL/GenBank/DDBJ databases">
        <title>Intensive care unit water sources are persistently colonized with multi-drug resistant bacteria and are the site of extensive horizontal gene transfer of antibiotic resistance genes.</title>
        <authorList>
            <person name="Diorio-Toth L."/>
        </authorList>
    </citation>
    <scope>NUCLEOTIDE SEQUENCE</scope>
    <source>
        <strain evidence="2">GD04153</strain>
    </source>
</reference>
<gene>
    <name evidence="2" type="ORF">N7376_24420</name>
</gene>
<dbReference type="EMBL" id="JAODYY010000028">
    <property type="protein sequence ID" value="MDH0127117.1"/>
    <property type="molecule type" value="Genomic_DNA"/>
</dbReference>
<dbReference type="Proteomes" id="UP001158087">
    <property type="component" value="Unassembled WGS sequence"/>
</dbReference>